<evidence type="ECO:0000313" key="3">
    <source>
        <dbReference type="Proteomes" id="UP000245762"/>
    </source>
</evidence>
<dbReference type="RefSeq" id="WP_109662841.1">
    <property type="nucleotide sequence ID" value="NZ_QGEG01000002.1"/>
</dbReference>
<organism evidence="2 3">
    <name type="scientific">Flagellimonas aquimarina</name>
    <dbReference type="NCBI Taxonomy" id="2201895"/>
    <lineage>
        <taxon>Bacteria</taxon>
        <taxon>Pseudomonadati</taxon>
        <taxon>Bacteroidota</taxon>
        <taxon>Flavobacteriia</taxon>
        <taxon>Flavobacteriales</taxon>
        <taxon>Flavobacteriaceae</taxon>
        <taxon>Flagellimonas</taxon>
    </lineage>
</organism>
<comment type="caution">
    <text evidence="2">The sequence shown here is derived from an EMBL/GenBank/DDBJ whole genome shotgun (WGS) entry which is preliminary data.</text>
</comment>
<dbReference type="EMBL" id="QGEG01000002">
    <property type="protein sequence ID" value="PWL38705.1"/>
    <property type="molecule type" value="Genomic_DNA"/>
</dbReference>
<dbReference type="AlphaFoldDB" id="A0A316L139"/>
<evidence type="ECO:0000313" key="2">
    <source>
        <dbReference type="EMBL" id="PWL38705.1"/>
    </source>
</evidence>
<dbReference type="SUPFAM" id="SSF51206">
    <property type="entry name" value="cAMP-binding domain-like"/>
    <property type="match status" value="1"/>
</dbReference>
<reference evidence="2 3" key="1">
    <citation type="submission" date="2018-05" db="EMBL/GenBank/DDBJ databases">
        <title>Complete genome sequence of Flagellimonas aquimarina ECD12 isolated from seaweed Ecklonia cava.</title>
        <authorList>
            <person name="Choi S."/>
            <person name="Seong C."/>
        </authorList>
    </citation>
    <scope>NUCLEOTIDE SEQUENCE [LARGE SCALE GENOMIC DNA]</scope>
    <source>
        <strain evidence="2 3">ECD12</strain>
    </source>
</reference>
<dbReference type="Gene3D" id="2.60.120.10">
    <property type="entry name" value="Jelly Rolls"/>
    <property type="match status" value="1"/>
</dbReference>
<proteinExistence type="predicted"/>
<accession>A0A316L139</accession>
<evidence type="ECO:0000259" key="1">
    <source>
        <dbReference type="Pfam" id="PF00027"/>
    </source>
</evidence>
<dbReference type="InterPro" id="IPR018490">
    <property type="entry name" value="cNMP-bd_dom_sf"/>
</dbReference>
<dbReference type="InterPro" id="IPR000595">
    <property type="entry name" value="cNMP-bd_dom"/>
</dbReference>
<dbReference type="Pfam" id="PF00027">
    <property type="entry name" value="cNMP_binding"/>
    <property type="match status" value="1"/>
</dbReference>
<protein>
    <submittedName>
        <fullName evidence="2">Crp/Fnr family transcriptional regulator</fullName>
    </submittedName>
</protein>
<keyword evidence="3" id="KW-1185">Reference proteome</keyword>
<dbReference type="InterPro" id="IPR014710">
    <property type="entry name" value="RmlC-like_jellyroll"/>
</dbReference>
<sequence length="189" mass="22053">MDEVIFDFLSKYIDLTEEEKSILSEHKLIRSFKKGTLLLKEGELAKECFFILKGCIYSYYLVEGEVKVTEFFVEKQPITPVSYTTKKESEYYLECLEDCIISIGSQERSAEIMKKVPRLAALGPTVLEDELASQRMKYDNFIKLTPEKRYQNLQNQSPDLLNRIPQYLIASYLGIKPESLSRIRKRILK</sequence>
<dbReference type="OrthoDB" id="1092431at2"/>
<feature type="domain" description="Cyclic nucleotide-binding" evidence="1">
    <location>
        <begin position="30"/>
        <end position="108"/>
    </location>
</feature>
<name>A0A316L139_9FLAO</name>
<dbReference type="Proteomes" id="UP000245762">
    <property type="component" value="Unassembled WGS sequence"/>
</dbReference>
<gene>
    <name evidence="2" type="ORF">DKG77_10680</name>
</gene>